<sequence>MNIIIAEDEILERKAMRKFLEAHFKDITIVGEAVNGRAAIELALDTNPDIILMDIKMPGINGMKAIETIQAYLPDVQCIMVTAYDSFDYAKQAIKLGVKEYILKPGKKNETIEAIERVKKEIEQVNKGKKEYDYTVELAKQLFLSKIIHEEEGLEELQQELYPFMTSGFFLILEGEDNTVVSITAQQIKQWTRDDVIVNQEQGKQVIVQCMSERHRDVQEVARLKKRIRLECGTSWFIGSGNLVHTVEMLSRSYYEALLDVQKQKGGTVETEQNDQNILVRIRDAVQEGEVQIALTNTLLLMERPANQALKEELFYLVKQVLDKQQVHRPEMTVHHINTDQQWYEFIQSSCQRVIQHYQSLNSIERAKQWIDKHIDESFSLEDIAEKASLSPAYFSNLFKATTGENVTDYITRHRLQKAVLLLKEQKYSLKEISYLIGYKDPNYFSRVFKKYYDLSPKQFQKATLKK</sequence>
<reference evidence="7 8" key="1">
    <citation type="submission" date="2018-10" db="EMBL/GenBank/DDBJ databases">
        <title>Draft genome sequence of Bacillus salarius IM0101, isolated from a hypersaline soil in Inner Mongolia, China.</title>
        <authorList>
            <person name="Yamprayoonswat W."/>
            <person name="Boonvisut S."/>
            <person name="Jumpathong W."/>
            <person name="Sittihan S."/>
            <person name="Ruangsuj P."/>
            <person name="Wanthongcharoen S."/>
            <person name="Thongpramul N."/>
            <person name="Pimmason S."/>
            <person name="Yu B."/>
            <person name="Yasawong M."/>
        </authorList>
    </citation>
    <scope>NUCLEOTIDE SEQUENCE [LARGE SCALE GENOMIC DNA]</scope>
    <source>
        <strain evidence="7 8">IM0101</strain>
    </source>
</reference>
<evidence type="ECO:0000256" key="3">
    <source>
        <dbReference type="ARBA" id="ARBA00023163"/>
    </source>
</evidence>
<dbReference type="Pfam" id="PF12833">
    <property type="entry name" value="HTH_18"/>
    <property type="match status" value="1"/>
</dbReference>
<dbReference type="GO" id="GO:0043565">
    <property type="term" value="F:sequence-specific DNA binding"/>
    <property type="evidence" value="ECO:0007669"/>
    <property type="project" value="InterPro"/>
</dbReference>
<dbReference type="OrthoDB" id="9794370at2"/>
<dbReference type="SMART" id="SM00448">
    <property type="entry name" value="REC"/>
    <property type="match status" value="1"/>
</dbReference>
<protein>
    <submittedName>
        <fullName evidence="7">Response regulator</fullName>
    </submittedName>
</protein>
<dbReference type="InterPro" id="IPR018060">
    <property type="entry name" value="HTH_AraC"/>
</dbReference>
<keyword evidence="8" id="KW-1185">Reference proteome</keyword>
<evidence type="ECO:0000256" key="1">
    <source>
        <dbReference type="ARBA" id="ARBA00023015"/>
    </source>
</evidence>
<dbReference type="InterPro" id="IPR009057">
    <property type="entry name" value="Homeodomain-like_sf"/>
</dbReference>
<feature type="domain" description="Response regulatory" evidence="6">
    <location>
        <begin position="2"/>
        <end position="119"/>
    </location>
</feature>
<evidence type="ECO:0000313" key="8">
    <source>
        <dbReference type="Proteomes" id="UP000275076"/>
    </source>
</evidence>
<dbReference type="SUPFAM" id="SSF46689">
    <property type="entry name" value="Homeodomain-like"/>
    <property type="match status" value="2"/>
</dbReference>
<accession>A0A3R9P8F3</accession>
<keyword evidence="2" id="KW-0238">DNA-binding</keyword>
<dbReference type="InterPro" id="IPR001789">
    <property type="entry name" value="Sig_transdc_resp-reg_receiver"/>
</dbReference>
<keyword evidence="4" id="KW-0597">Phosphoprotein</keyword>
<dbReference type="GO" id="GO:0000160">
    <property type="term" value="P:phosphorelay signal transduction system"/>
    <property type="evidence" value="ECO:0007669"/>
    <property type="project" value="InterPro"/>
</dbReference>
<evidence type="ECO:0000256" key="4">
    <source>
        <dbReference type="PROSITE-ProRule" id="PRU00169"/>
    </source>
</evidence>
<dbReference type="InterPro" id="IPR020449">
    <property type="entry name" value="Tscrpt_reg_AraC-type_HTH"/>
</dbReference>
<comment type="caution">
    <text evidence="7">The sequence shown here is derived from an EMBL/GenBank/DDBJ whole genome shotgun (WGS) entry which is preliminary data.</text>
</comment>
<name>A0A3R9P8F3_9BACI</name>
<dbReference type="Proteomes" id="UP000275076">
    <property type="component" value="Unassembled WGS sequence"/>
</dbReference>
<proteinExistence type="predicted"/>
<dbReference type="EMBL" id="RBVX01000001">
    <property type="protein sequence ID" value="RSL35181.1"/>
    <property type="molecule type" value="Genomic_DNA"/>
</dbReference>
<organism evidence="7 8">
    <name type="scientific">Salibacterium salarium</name>
    <dbReference type="NCBI Taxonomy" id="284579"/>
    <lineage>
        <taxon>Bacteria</taxon>
        <taxon>Bacillati</taxon>
        <taxon>Bacillota</taxon>
        <taxon>Bacilli</taxon>
        <taxon>Bacillales</taxon>
        <taxon>Bacillaceae</taxon>
    </lineage>
</organism>
<dbReference type="SMART" id="SM00342">
    <property type="entry name" value="HTH_ARAC"/>
    <property type="match status" value="1"/>
</dbReference>
<evidence type="ECO:0000259" key="6">
    <source>
        <dbReference type="PROSITE" id="PS50110"/>
    </source>
</evidence>
<dbReference type="InterPro" id="IPR011006">
    <property type="entry name" value="CheY-like_superfamily"/>
</dbReference>
<evidence type="ECO:0000259" key="5">
    <source>
        <dbReference type="PROSITE" id="PS01124"/>
    </source>
</evidence>
<dbReference type="Gene3D" id="3.40.50.2300">
    <property type="match status" value="1"/>
</dbReference>
<dbReference type="Gene3D" id="1.10.10.60">
    <property type="entry name" value="Homeodomain-like"/>
    <property type="match status" value="2"/>
</dbReference>
<feature type="domain" description="HTH araC/xylS-type" evidence="5">
    <location>
        <begin position="365"/>
        <end position="463"/>
    </location>
</feature>
<dbReference type="Pfam" id="PF00072">
    <property type="entry name" value="Response_reg"/>
    <property type="match status" value="1"/>
</dbReference>
<evidence type="ECO:0000256" key="2">
    <source>
        <dbReference type="ARBA" id="ARBA00023125"/>
    </source>
</evidence>
<feature type="modified residue" description="4-aspartylphosphate" evidence="4">
    <location>
        <position position="54"/>
    </location>
</feature>
<dbReference type="InterPro" id="IPR018062">
    <property type="entry name" value="HTH_AraC-typ_CS"/>
</dbReference>
<keyword evidence="3" id="KW-0804">Transcription</keyword>
<dbReference type="PANTHER" id="PTHR43280:SF28">
    <property type="entry name" value="HTH-TYPE TRANSCRIPTIONAL ACTIVATOR RHAS"/>
    <property type="match status" value="1"/>
</dbReference>
<dbReference type="SUPFAM" id="SSF52172">
    <property type="entry name" value="CheY-like"/>
    <property type="match status" value="1"/>
</dbReference>
<dbReference type="RefSeq" id="WP_125553561.1">
    <property type="nucleotide sequence ID" value="NZ_RBVX01000001.1"/>
</dbReference>
<dbReference type="PANTHER" id="PTHR43280">
    <property type="entry name" value="ARAC-FAMILY TRANSCRIPTIONAL REGULATOR"/>
    <property type="match status" value="1"/>
</dbReference>
<dbReference type="PROSITE" id="PS00041">
    <property type="entry name" value="HTH_ARAC_FAMILY_1"/>
    <property type="match status" value="1"/>
</dbReference>
<dbReference type="PRINTS" id="PR00032">
    <property type="entry name" value="HTHARAC"/>
</dbReference>
<dbReference type="CDD" id="cd17536">
    <property type="entry name" value="REC_YesN-like"/>
    <property type="match status" value="1"/>
</dbReference>
<dbReference type="PROSITE" id="PS01124">
    <property type="entry name" value="HTH_ARAC_FAMILY_2"/>
    <property type="match status" value="1"/>
</dbReference>
<keyword evidence="1" id="KW-0805">Transcription regulation</keyword>
<dbReference type="AlphaFoldDB" id="A0A3R9P8F3"/>
<dbReference type="PROSITE" id="PS50110">
    <property type="entry name" value="RESPONSE_REGULATORY"/>
    <property type="match status" value="1"/>
</dbReference>
<evidence type="ECO:0000313" key="7">
    <source>
        <dbReference type="EMBL" id="RSL35181.1"/>
    </source>
</evidence>
<dbReference type="GO" id="GO:0003700">
    <property type="term" value="F:DNA-binding transcription factor activity"/>
    <property type="evidence" value="ECO:0007669"/>
    <property type="project" value="InterPro"/>
</dbReference>
<gene>
    <name evidence="7" type="ORF">D7Z54_00990</name>
</gene>